<evidence type="ECO:0000256" key="9">
    <source>
        <dbReference type="HAMAP-Rule" id="MF_00772"/>
    </source>
</evidence>
<name>A0A2H9U1T6_9GAMM</name>
<dbReference type="InterPro" id="IPR036217">
    <property type="entry name" value="MethylDNA_cys_MeTrfase_DNAb"/>
</dbReference>
<dbReference type="RefSeq" id="WP_100294898.1">
    <property type="nucleotide sequence ID" value="NZ_PGGC01000147.1"/>
</dbReference>
<evidence type="ECO:0000256" key="7">
    <source>
        <dbReference type="ARBA" id="ARBA00023204"/>
    </source>
</evidence>
<dbReference type="Proteomes" id="UP000235861">
    <property type="component" value="Unassembled WGS sequence"/>
</dbReference>
<evidence type="ECO:0000256" key="4">
    <source>
        <dbReference type="ARBA" id="ARBA00022603"/>
    </source>
</evidence>
<dbReference type="NCBIfam" id="TIGR00589">
    <property type="entry name" value="ogt"/>
    <property type="match status" value="1"/>
</dbReference>
<dbReference type="SUPFAM" id="SSF53155">
    <property type="entry name" value="Methylated DNA-protein cysteine methyltransferase domain"/>
    <property type="match status" value="1"/>
</dbReference>
<dbReference type="Pfam" id="PF01035">
    <property type="entry name" value="DNA_binding_1"/>
    <property type="match status" value="1"/>
</dbReference>
<dbReference type="GO" id="GO:0032259">
    <property type="term" value="P:methylation"/>
    <property type="evidence" value="ECO:0007669"/>
    <property type="project" value="UniProtKB-KW"/>
</dbReference>
<dbReference type="OrthoDB" id="9811249at2"/>
<dbReference type="InterPro" id="IPR036388">
    <property type="entry name" value="WH-like_DNA-bd_sf"/>
</dbReference>
<dbReference type="InterPro" id="IPR036631">
    <property type="entry name" value="MGMT_N_sf"/>
</dbReference>
<dbReference type="Pfam" id="PF02870">
    <property type="entry name" value="Methyltransf_1N"/>
    <property type="match status" value="1"/>
</dbReference>
<protein>
    <recommendedName>
        <fullName evidence="9">Methylated-DNA--protein-cysteine methyltransferase</fullName>
        <ecNumber evidence="9">2.1.1.63</ecNumber>
    </recommendedName>
    <alternativeName>
        <fullName evidence="9">6-O-methylguanine-DNA methyltransferase</fullName>
        <shortName evidence="9">MGMT</shortName>
    </alternativeName>
    <alternativeName>
        <fullName evidence="9">O-6-methylguanine-DNA-alkyltransferase</fullName>
    </alternativeName>
</protein>
<feature type="active site" description="Nucleophile; methyl group acceptor" evidence="9">
    <location>
        <position position="127"/>
    </location>
</feature>
<comment type="similarity">
    <text evidence="2 9">Belongs to the MGMT family.</text>
</comment>
<dbReference type="EC" id="2.1.1.63" evidence="9"/>
<evidence type="ECO:0000256" key="8">
    <source>
        <dbReference type="ARBA" id="ARBA00049348"/>
    </source>
</evidence>
<accession>A0A2H9U1T6</accession>
<keyword evidence="3 9" id="KW-0963">Cytoplasm</keyword>
<dbReference type="CDD" id="cd06445">
    <property type="entry name" value="ATase"/>
    <property type="match status" value="1"/>
</dbReference>
<sequence length="159" mass="17050">MTYYDFLDTPCGQLLIAINHAGLVHVDFAAGLRPLPNLGGWQHDHLALAPYVAEFKAYFAGNLQRFTLPLAATGTAFQQQVWQALRDIPYGETRSYRDIAAAIGNPKAVRAVGAANGRNPLSIIVPCHRVIGHNGSLTGYAGGLEIKQALLALEGISAQ</sequence>
<dbReference type="Gene3D" id="1.10.10.10">
    <property type="entry name" value="Winged helix-like DNA-binding domain superfamily/Winged helix DNA-binding domain"/>
    <property type="match status" value="1"/>
</dbReference>
<dbReference type="SUPFAM" id="SSF46767">
    <property type="entry name" value="Methylated DNA-protein cysteine methyltransferase, C-terminal domain"/>
    <property type="match status" value="1"/>
</dbReference>
<dbReference type="InterPro" id="IPR023546">
    <property type="entry name" value="MGMT"/>
</dbReference>
<keyword evidence="4 9" id="KW-0489">Methyltransferase</keyword>
<gene>
    <name evidence="12" type="ORF">CUC53_15030</name>
</gene>
<dbReference type="PANTHER" id="PTHR10815:SF5">
    <property type="entry name" value="METHYLATED-DNA--PROTEIN-CYSTEINE METHYLTRANSFERASE"/>
    <property type="match status" value="1"/>
</dbReference>
<dbReference type="InterPro" id="IPR008332">
    <property type="entry name" value="MethylG_MeTrfase_N"/>
</dbReference>
<evidence type="ECO:0000259" key="10">
    <source>
        <dbReference type="Pfam" id="PF01035"/>
    </source>
</evidence>
<dbReference type="InterPro" id="IPR014048">
    <property type="entry name" value="MethylDNA_cys_MeTrfase_DNA-bd"/>
</dbReference>
<comment type="caution">
    <text evidence="12">The sequence shown here is derived from an EMBL/GenBank/DDBJ whole genome shotgun (WGS) entry which is preliminary data.</text>
</comment>
<evidence type="ECO:0000313" key="12">
    <source>
        <dbReference type="EMBL" id="PJG57974.1"/>
    </source>
</evidence>
<evidence type="ECO:0000256" key="2">
    <source>
        <dbReference type="ARBA" id="ARBA00008711"/>
    </source>
</evidence>
<reference evidence="12 13" key="1">
    <citation type="submission" date="2017-11" db="EMBL/GenBank/DDBJ databases">
        <title>Draft genome sequence of environmental isolate Aeromonas cavernicola sp. nov. MDC 2508.</title>
        <authorList>
            <person name="Colston S.M."/>
            <person name="Navarro A."/>
            <person name="Martinez-Murcia A.J."/>
            <person name="Graf J."/>
        </authorList>
    </citation>
    <scope>NUCLEOTIDE SEQUENCE [LARGE SCALE GENOMIC DNA]</scope>
    <source>
        <strain evidence="12 13">MDC 2508</strain>
    </source>
</reference>
<comment type="function">
    <text evidence="9">Involved in the cellular defense against the biological effects of O6-methylguanine (O6-MeG) and O4-methylthymine (O4-MeT) in DNA. Repairs the methylated nucleobase in DNA by stoichiometrically transferring the methyl group to a cysteine residue in the enzyme. This is a suicide reaction: the enzyme is irreversibly inactivated.</text>
</comment>
<dbReference type="PROSITE" id="PS00374">
    <property type="entry name" value="MGMT"/>
    <property type="match status" value="1"/>
</dbReference>
<dbReference type="AlphaFoldDB" id="A0A2H9U1T6"/>
<comment type="subcellular location">
    <subcellularLocation>
        <location evidence="9">Cytoplasm</location>
    </subcellularLocation>
</comment>
<dbReference type="HAMAP" id="MF_00772">
    <property type="entry name" value="OGT"/>
    <property type="match status" value="1"/>
</dbReference>
<dbReference type="GO" id="GO:0005737">
    <property type="term" value="C:cytoplasm"/>
    <property type="evidence" value="ECO:0007669"/>
    <property type="project" value="UniProtKB-SubCell"/>
</dbReference>
<keyword evidence="13" id="KW-1185">Reference proteome</keyword>
<dbReference type="EMBL" id="PGGC01000147">
    <property type="protein sequence ID" value="PJG57974.1"/>
    <property type="molecule type" value="Genomic_DNA"/>
</dbReference>
<proteinExistence type="inferred from homology"/>
<dbReference type="PANTHER" id="PTHR10815">
    <property type="entry name" value="METHYLATED-DNA--PROTEIN-CYSTEINE METHYLTRANSFERASE"/>
    <property type="match status" value="1"/>
</dbReference>
<feature type="domain" description="Methylated-DNA-[protein]-cysteine S-methyltransferase DNA binding" evidence="10">
    <location>
        <begin position="76"/>
        <end position="156"/>
    </location>
</feature>
<evidence type="ECO:0000256" key="6">
    <source>
        <dbReference type="ARBA" id="ARBA00022763"/>
    </source>
</evidence>
<evidence type="ECO:0000259" key="11">
    <source>
        <dbReference type="Pfam" id="PF02870"/>
    </source>
</evidence>
<keyword evidence="5 9" id="KW-0808">Transferase</keyword>
<evidence type="ECO:0000256" key="3">
    <source>
        <dbReference type="ARBA" id="ARBA00022490"/>
    </source>
</evidence>
<dbReference type="GO" id="GO:0006307">
    <property type="term" value="P:DNA alkylation repair"/>
    <property type="evidence" value="ECO:0007669"/>
    <property type="project" value="UniProtKB-UniRule"/>
</dbReference>
<feature type="domain" description="Methylguanine DNA methyltransferase ribonuclease-like" evidence="11">
    <location>
        <begin position="3"/>
        <end position="71"/>
    </location>
</feature>
<comment type="miscellaneous">
    <text evidence="9">This enzyme catalyzes only one turnover and therefore is not strictly catalytic. According to one definition, an enzyme is a biocatalyst that acts repeatedly and over many reaction cycles.</text>
</comment>
<keyword evidence="7 9" id="KW-0234">DNA repair</keyword>
<dbReference type="Gene3D" id="3.30.160.70">
    <property type="entry name" value="Methylated DNA-protein cysteine methyltransferase domain"/>
    <property type="match status" value="1"/>
</dbReference>
<comment type="catalytic activity">
    <reaction evidence="1 9">
        <text>a 4-O-methyl-thymidine in DNA + L-cysteinyl-[protein] = a thymidine in DNA + S-methyl-L-cysteinyl-[protein]</text>
        <dbReference type="Rhea" id="RHEA:53428"/>
        <dbReference type="Rhea" id="RHEA-COMP:10131"/>
        <dbReference type="Rhea" id="RHEA-COMP:10132"/>
        <dbReference type="Rhea" id="RHEA-COMP:13555"/>
        <dbReference type="Rhea" id="RHEA-COMP:13556"/>
        <dbReference type="ChEBI" id="CHEBI:29950"/>
        <dbReference type="ChEBI" id="CHEBI:82612"/>
        <dbReference type="ChEBI" id="CHEBI:137386"/>
        <dbReference type="ChEBI" id="CHEBI:137387"/>
        <dbReference type="EC" id="2.1.1.63"/>
    </reaction>
</comment>
<evidence type="ECO:0000313" key="13">
    <source>
        <dbReference type="Proteomes" id="UP000235861"/>
    </source>
</evidence>
<comment type="catalytic activity">
    <reaction evidence="8 9">
        <text>a 6-O-methyl-2'-deoxyguanosine in DNA + L-cysteinyl-[protein] = S-methyl-L-cysteinyl-[protein] + a 2'-deoxyguanosine in DNA</text>
        <dbReference type="Rhea" id="RHEA:24000"/>
        <dbReference type="Rhea" id="RHEA-COMP:10131"/>
        <dbReference type="Rhea" id="RHEA-COMP:10132"/>
        <dbReference type="Rhea" id="RHEA-COMP:11367"/>
        <dbReference type="Rhea" id="RHEA-COMP:11368"/>
        <dbReference type="ChEBI" id="CHEBI:29950"/>
        <dbReference type="ChEBI" id="CHEBI:82612"/>
        <dbReference type="ChEBI" id="CHEBI:85445"/>
        <dbReference type="ChEBI" id="CHEBI:85448"/>
        <dbReference type="EC" id="2.1.1.63"/>
    </reaction>
</comment>
<keyword evidence="6 9" id="KW-0227">DNA damage</keyword>
<organism evidence="12 13">
    <name type="scientific">Aeromonas cavernicola</name>
    <dbReference type="NCBI Taxonomy" id="1006623"/>
    <lineage>
        <taxon>Bacteria</taxon>
        <taxon>Pseudomonadati</taxon>
        <taxon>Pseudomonadota</taxon>
        <taxon>Gammaproteobacteria</taxon>
        <taxon>Aeromonadales</taxon>
        <taxon>Aeromonadaceae</taxon>
        <taxon>Aeromonas</taxon>
    </lineage>
</organism>
<dbReference type="FunFam" id="1.10.10.10:FF:000214">
    <property type="entry name" value="Methylated-DNA--protein-cysteine methyltransferase"/>
    <property type="match status" value="1"/>
</dbReference>
<evidence type="ECO:0000256" key="5">
    <source>
        <dbReference type="ARBA" id="ARBA00022679"/>
    </source>
</evidence>
<evidence type="ECO:0000256" key="1">
    <source>
        <dbReference type="ARBA" id="ARBA00001286"/>
    </source>
</evidence>
<dbReference type="GO" id="GO:0003908">
    <property type="term" value="F:methylated-DNA-[protein]-cysteine S-methyltransferase activity"/>
    <property type="evidence" value="ECO:0007669"/>
    <property type="project" value="UniProtKB-UniRule"/>
</dbReference>
<dbReference type="InterPro" id="IPR001497">
    <property type="entry name" value="MethylDNA_cys_MeTrfase_AS"/>
</dbReference>